<evidence type="ECO:0000256" key="9">
    <source>
        <dbReference type="SAM" id="Coils"/>
    </source>
</evidence>
<dbReference type="InterPro" id="IPR011712">
    <property type="entry name" value="Sig_transdc_His_kin_sub3_dim/P"/>
</dbReference>
<dbReference type="GO" id="GO:0005524">
    <property type="term" value="F:ATP binding"/>
    <property type="evidence" value="ECO:0007669"/>
    <property type="project" value="UniProtKB-KW"/>
</dbReference>
<comment type="caution">
    <text evidence="12">The sequence shown here is derived from an EMBL/GenBank/DDBJ whole genome shotgun (WGS) entry which is preliminary data.</text>
</comment>
<accession>A0A7W0CEK4</accession>
<dbReference type="AlphaFoldDB" id="A0A7W0CEK4"/>
<organism evidence="12 13">
    <name type="scientific">Nonomuraea soli</name>
    <dbReference type="NCBI Taxonomy" id="1032476"/>
    <lineage>
        <taxon>Bacteria</taxon>
        <taxon>Bacillati</taxon>
        <taxon>Actinomycetota</taxon>
        <taxon>Actinomycetes</taxon>
        <taxon>Streptosporangiales</taxon>
        <taxon>Streptosporangiaceae</taxon>
        <taxon>Nonomuraea</taxon>
    </lineage>
</organism>
<comment type="catalytic activity">
    <reaction evidence="1">
        <text>ATP + protein L-histidine = ADP + protein N-phospho-L-histidine.</text>
        <dbReference type="EC" id="2.7.13.3"/>
    </reaction>
</comment>
<dbReference type="InterPro" id="IPR050482">
    <property type="entry name" value="Sensor_HK_TwoCompSys"/>
</dbReference>
<sequence>MIATLRTRIPPLWLDGGLAGLVLVVQLWPLLTRVPPDGVAWHWWGYAAACGASLPLVVRRLAPITVAIVTTVFSGMYDLADHAAPQPVWYGPLLAMYTVAAHCAFLPRIAIAAVTLAGGALTVGSSDTLVRGTVLGVAAYALGRASAASRAHAAELEEKAERLEHARRLEAERAAERERARIARDMHDILAHAVALMVVQAEAGPVVVRTDPGRAERAFDAIAETGRDAMVQLRRLLGVLKEEPGQAGLEPQPTLDGLDALVEQVPGVTVVLTRAGEPGGLTPDGEVAAYRIVQEALTNVVKHSGATRAVVRLEWENEDLMLSIIDNGAGAAPPSGGHGLIGIRERAAACGGSATAGPRGDGRGFEVLVRLPLNRPTTRPATEAAGAATEEETEDPRATEAGDAETGEARPAAGAADATSEVARP</sequence>
<proteinExistence type="predicted"/>
<dbReference type="SUPFAM" id="SSF55874">
    <property type="entry name" value="ATPase domain of HSP90 chaperone/DNA topoisomerase II/histidine kinase"/>
    <property type="match status" value="1"/>
</dbReference>
<reference evidence="12 13" key="1">
    <citation type="submission" date="2020-07" db="EMBL/GenBank/DDBJ databases">
        <title>Genomic Encyclopedia of Type Strains, Phase IV (KMG-IV): sequencing the most valuable type-strain genomes for metagenomic binning, comparative biology and taxonomic classification.</title>
        <authorList>
            <person name="Goeker M."/>
        </authorList>
    </citation>
    <scope>NUCLEOTIDE SEQUENCE [LARGE SCALE GENOMIC DNA]</scope>
    <source>
        <strain evidence="12 13">DSM 45533</strain>
    </source>
</reference>
<dbReference type="EC" id="2.7.13.3" evidence="2"/>
<evidence type="ECO:0000256" key="4">
    <source>
        <dbReference type="ARBA" id="ARBA00022679"/>
    </source>
</evidence>
<evidence type="ECO:0000256" key="1">
    <source>
        <dbReference type="ARBA" id="ARBA00000085"/>
    </source>
</evidence>
<dbReference type="GO" id="GO:0016020">
    <property type="term" value="C:membrane"/>
    <property type="evidence" value="ECO:0007669"/>
    <property type="project" value="InterPro"/>
</dbReference>
<keyword evidence="6 12" id="KW-0418">Kinase</keyword>
<feature type="compositionally biased region" description="Low complexity" evidence="10">
    <location>
        <begin position="409"/>
        <end position="419"/>
    </location>
</feature>
<gene>
    <name evidence="12" type="ORF">HNR30_001063</name>
</gene>
<dbReference type="InterPro" id="IPR003594">
    <property type="entry name" value="HATPase_dom"/>
</dbReference>
<name>A0A7W0CEK4_9ACTN</name>
<dbReference type="Gene3D" id="1.20.5.1930">
    <property type="match status" value="1"/>
</dbReference>
<dbReference type="SMART" id="SM00387">
    <property type="entry name" value="HATPase_c"/>
    <property type="match status" value="1"/>
</dbReference>
<evidence type="ECO:0000256" key="10">
    <source>
        <dbReference type="SAM" id="MobiDB-lite"/>
    </source>
</evidence>
<keyword evidence="7" id="KW-0067">ATP-binding</keyword>
<feature type="domain" description="Histidine kinase/HSP90-like ATPase" evidence="11">
    <location>
        <begin position="284"/>
        <end position="375"/>
    </location>
</feature>
<feature type="compositionally biased region" description="Low complexity" evidence="10">
    <location>
        <begin position="375"/>
        <end position="388"/>
    </location>
</feature>
<keyword evidence="3" id="KW-0597">Phosphoprotein</keyword>
<keyword evidence="9" id="KW-0175">Coiled coil</keyword>
<evidence type="ECO:0000256" key="6">
    <source>
        <dbReference type="ARBA" id="ARBA00022777"/>
    </source>
</evidence>
<keyword evidence="4" id="KW-0808">Transferase</keyword>
<dbReference type="GO" id="GO:0046983">
    <property type="term" value="F:protein dimerization activity"/>
    <property type="evidence" value="ECO:0007669"/>
    <property type="project" value="InterPro"/>
</dbReference>
<keyword evidence="13" id="KW-1185">Reference proteome</keyword>
<evidence type="ECO:0000256" key="3">
    <source>
        <dbReference type="ARBA" id="ARBA00022553"/>
    </source>
</evidence>
<feature type="region of interest" description="Disordered" evidence="10">
    <location>
        <begin position="373"/>
        <end position="425"/>
    </location>
</feature>
<evidence type="ECO:0000256" key="7">
    <source>
        <dbReference type="ARBA" id="ARBA00022840"/>
    </source>
</evidence>
<keyword evidence="8" id="KW-0902">Two-component regulatory system</keyword>
<protein>
    <recommendedName>
        <fullName evidence="2">histidine kinase</fullName>
        <ecNumber evidence="2">2.7.13.3</ecNumber>
    </recommendedName>
</protein>
<evidence type="ECO:0000313" key="12">
    <source>
        <dbReference type="EMBL" id="MBA2889728.1"/>
    </source>
</evidence>
<evidence type="ECO:0000256" key="2">
    <source>
        <dbReference type="ARBA" id="ARBA00012438"/>
    </source>
</evidence>
<dbReference type="RefSeq" id="WP_181608488.1">
    <property type="nucleotide sequence ID" value="NZ_BAABAM010000001.1"/>
</dbReference>
<dbReference type="PANTHER" id="PTHR24421">
    <property type="entry name" value="NITRATE/NITRITE SENSOR PROTEIN NARX-RELATED"/>
    <property type="match status" value="1"/>
</dbReference>
<dbReference type="Gene3D" id="3.30.565.10">
    <property type="entry name" value="Histidine kinase-like ATPase, C-terminal domain"/>
    <property type="match status" value="1"/>
</dbReference>
<keyword evidence="5" id="KW-0547">Nucleotide-binding</keyword>
<feature type="coiled-coil region" evidence="9">
    <location>
        <begin position="146"/>
        <end position="186"/>
    </location>
</feature>
<dbReference type="Pfam" id="PF02518">
    <property type="entry name" value="HATPase_c"/>
    <property type="match status" value="1"/>
</dbReference>
<evidence type="ECO:0000256" key="5">
    <source>
        <dbReference type="ARBA" id="ARBA00022741"/>
    </source>
</evidence>
<dbReference type="PANTHER" id="PTHR24421:SF10">
    <property type="entry name" value="NITRATE_NITRITE SENSOR PROTEIN NARQ"/>
    <property type="match status" value="1"/>
</dbReference>
<evidence type="ECO:0000256" key="8">
    <source>
        <dbReference type="ARBA" id="ARBA00023012"/>
    </source>
</evidence>
<dbReference type="Proteomes" id="UP000530928">
    <property type="component" value="Unassembled WGS sequence"/>
</dbReference>
<evidence type="ECO:0000313" key="13">
    <source>
        <dbReference type="Proteomes" id="UP000530928"/>
    </source>
</evidence>
<dbReference type="InterPro" id="IPR036890">
    <property type="entry name" value="HATPase_C_sf"/>
</dbReference>
<dbReference type="Pfam" id="PF07730">
    <property type="entry name" value="HisKA_3"/>
    <property type="match status" value="1"/>
</dbReference>
<evidence type="ECO:0000259" key="11">
    <source>
        <dbReference type="SMART" id="SM00387"/>
    </source>
</evidence>
<dbReference type="CDD" id="cd16917">
    <property type="entry name" value="HATPase_UhpB-NarQ-NarX-like"/>
    <property type="match status" value="1"/>
</dbReference>
<dbReference type="GO" id="GO:0000155">
    <property type="term" value="F:phosphorelay sensor kinase activity"/>
    <property type="evidence" value="ECO:0007669"/>
    <property type="project" value="InterPro"/>
</dbReference>
<dbReference type="EMBL" id="JACDUR010000001">
    <property type="protein sequence ID" value="MBA2889728.1"/>
    <property type="molecule type" value="Genomic_DNA"/>
</dbReference>